<dbReference type="EMBL" id="NGEL01000110">
    <property type="protein sequence ID" value="OTM87324.1"/>
    <property type="molecule type" value="Genomic_DNA"/>
</dbReference>
<reference evidence="3 6" key="2">
    <citation type="submission" date="2018-06" db="EMBL/GenBank/DDBJ databases">
        <title>Carbapenemase-producing Acinetobacter spp. from environmental sources in an hospital from French Polynesia.</title>
        <authorList>
            <person name="Bonnin R.A."/>
            <person name="Levy M."/>
            <person name="Cuzon G."/>
            <person name="Dortet L."/>
            <person name="Naas T."/>
        </authorList>
    </citation>
    <scope>NUCLEOTIDE SEQUENCE [LARGE SCALE GENOMIC DNA]</scope>
    <source>
        <strain evidence="3 6">R10</strain>
    </source>
</reference>
<dbReference type="Proteomes" id="UP000194699">
    <property type="component" value="Unassembled WGS sequence"/>
</dbReference>
<evidence type="ECO:0000313" key="4">
    <source>
        <dbReference type="EMBL" id="QPF14435.1"/>
    </source>
</evidence>
<proteinExistence type="predicted"/>
<accession>A0A241ZE44</accession>
<dbReference type="InterPro" id="IPR048494">
    <property type="entry name" value="Dit-like_N"/>
</dbReference>
<evidence type="ECO:0000313" key="6">
    <source>
        <dbReference type="Proteomes" id="UP000248662"/>
    </source>
</evidence>
<dbReference type="RefSeq" id="WP_001018607.1">
    <property type="nucleotide sequence ID" value="NZ_CAUZBY010000007.1"/>
</dbReference>
<dbReference type="Proteomes" id="UP000248662">
    <property type="component" value="Unassembled WGS sequence"/>
</dbReference>
<reference evidence="2 5" key="1">
    <citation type="submission" date="2017-05" db="EMBL/GenBank/DDBJ databases">
        <authorList>
            <person name="Song R."/>
            <person name="Chenine A.L."/>
            <person name="Ruprecht R.M."/>
        </authorList>
    </citation>
    <scope>NUCLEOTIDE SEQUENCE [LARGE SCALE GENOMIC DNA]</scope>
    <source>
        <strain evidence="2 5">PR350</strain>
    </source>
</reference>
<feature type="domain" description="Dit-like phage tail protein N-terminal" evidence="1">
    <location>
        <begin position="24"/>
        <end position="149"/>
    </location>
</feature>
<dbReference type="Proteomes" id="UP000594659">
    <property type="component" value="Chromosome"/>
</dbReference>
<dbReference type="AlphaFoldDB" id="A0A241ZE44"/>
<dbReference type="EMBL" id="CP062919">
    <property type="protein sequence ID" value="QPF14435.1"/>
    <property type="molecule type" value="Genomic_DNA"/>
</dbReference>
<gene>
    <name evidence="2" type="ORF">B9X95_10000</name>
    <name evidence="3" type="ORF">DOL94_06465</name>
    <name evidence="4" type="ORF">IMO23_05845</name>
</gene>
<sequence>MAITETVGSLLFGGHRSIMGLFADVVIEENHSDELVITEHPVEKGSPISDHCYKAPPEVTMKIGWSESAGRMNGLIGNTFIGADLSLLGIYQGLQALQGQRLIISNGKRLYTDMLIKSLKNVTDETSENALMIDIVFKKVFIVSTKETLVSIVDQKNPEVTSDVVDSGTKQPKQVNSSVLNTVLGPAVDAFSSLMSGK</sequence>
<reference evidence="4 7" key="3">
    <citation type="submission" date="2020-09" db="EMBL/GenBank/DDBJ databases">
        <title>Resistance determinants and their genetic context in bacteria from a longitudinal study of pigs reared under conventional and antibiotic-free husbandry practices.</title>
        <authorList>
            <person name="Poulin-Laprade D."/>
            <person name="Brouard J.-S."/>
            <person name="Gagnon N."/>
            <person name="Turcotte A."/>
            <person name="Langlois A."/>
            <person name="Matte J.J."/>
            <person name="Carrillo C.D."/>
            <person name="Zaheer R."/>
            <person name="McAllister T."/>
            <person name="Topp E."/>
            <person name="Talbot G."/>
        </authorList>
    </citation>
    <scope>NUCLEOTIDE SEQUENCE [LARGE SCALE GENOMIC DNA]</scope>
    <source>
        <strain evidence="4 7">Res13-Abat-PEA21-P4-01-A</strain>
    </source>
</reference>
<protein>
    <recommendedName>
        <fullName evidence="1">Dit-like phage tail protein N-terminal domain-containing protein</fullName>
    </recommendedName>
</protein>
<evidence type="ECO:0000313" key="3">
    <source>
        <dbReference type="EMBL" id="PZM17996.1"/>
    </source>
</evidence>
<evidence type="ECO:0000313" key="2">
    <source>
        <dbReference type="EMBL" id="OTM87324.1"/>
    </source>
</evidence>
<organism evidence="2 5">
    <name type="scientific">Acinetobacter baumannii</name>
    <dbReference type="NCBI Taxonomy" id="470"/>
    <lineage>
        <taxon>Bacteria</taxon>
        <taxon>Pseudomonadati</taxon>
        <taxon>Pseudomonadota</taxon>
        <taxon>Gammaproteobacteria</taxon>
        <taxon>Moraxellales</taxon>
        <taxon>Moraxellaceae</taxon>
        <taxon>Acinetobacter</taxon>
        <taxon>Acinetobacter calcoaceticus/baumannii complex</taxon>
    </lineage>
</organism>
<evidence type="ECO:0000313" key="7">
    <source>
        <dbReference type="Proteomes" id="UP000594659"/>
    </source>
</evidence>
<dbReference type="Pfam" id="PF21821">
    <property type="entry name" value="Dit_like"/>
    <property type="match status" value="1"/>
</dbReference>
<dbReference type="EMBL" id="QKWF01000059">
    <property type="protein sequence ID" value="PZM17996.1"/>
    <property type="molecule type" value="Genomic_DNA"/>
</dbReference>
<evidence type="ECO:0000259" key="1">
    <source>
        <dbReference type="Pfam" id="PF21821"/>
    </source>
</evidence>
<name>A0A241ZE44_ACIBA</name>
<evidence type="ECO:0000313" key="5">
    <source>
        <dbReference type="Proteomes" id="UP000194699"/>
    </source>
</evidence>